<comment type="similarity">
    <text evidence="7">Belongs to the binding-protein-dependent transport system permease family.</text>
</comment>
<keyword evidence="2 7" id="KW-0813">Transport</keyword>
<dbReference type="EMBL" id="JACEGA010000001">
    <property type="protein sequence ID" value="MBB2183923.1"/>
    <property type="molecule type" value="Genomic_DNA"/>
</dbReference>
<dbReference type="GO" id="GO:0055085">
    <property type="term" value="P:transmembrane transport"/>
    <property type="evidence" value="ECO:0007669"/>
    <property type="project" value="InterPro"/>
</dbReference>
<keyword evidence="10" id="KW-1185">Reference proteome</keyword>
<reference evidence="9 10" key="1">
    <citation type="submission" date="2020-07" db="EMBL/GenBank/DDBJ databases">
        <title>Characterization and genome sequencing of isolate MD1, a novel member within the family Lachnospiraceae.</title>
        <authorList>
            <person name="Rettenmaier R."/>
            <person name="Di Bello L."/>
            <person name="Zinser C."/>
            <person name="Scheitz K."/>
            <person name="Liebl W."/>
            <person name="Zverlov V."/>
        </authorList>
    </citation>
    <scope>NUCLEOTIDE SEQUENCE [LARGE SCALE GENOMIC DNA]</scope>
    <source>
        <strain evidence="9 10">MD1</strain>
    </source>
</reference>
<feature type="transmembrane region" description="Helical" evidence="7">
    <location>
        <begin position="108"/>
        <end position="127"/>
    </location>
</feature>
<dbReference type="Proteomes" id="UP000574276">
    <property type="component" value="Unassembled WGS sequence"/>
</dbReference>
<feature type="transmembrane region" description="Helical" evidence="7">
    <location>
        <begin position="251"/>
        <end position="274"/>
    </location>
</feature>
<evidence type="ECO:0000259" key="8">
    <source>
        <dbReference type="PROSITE" id="PS50928"/>
    </source>
</evidence>
<sequence length="289" mass="32256">MKESRAYKIFKVINTIIMIIVVVVTLYPFLYLVAQSFSSEKAIYAGEVTFFPVGFNVETYRQIIAKGDFLKYYKNTIIYAVIGTVTSLFSTAILAYPLSKSYLRLNKVATPFVLFTMYFGGGLIPNFVLVNSLGMRDTIFAMLLPGLISTYYVLLMKSFFASLPQELEEAASIDGMGTFGIFAKIVLPLSKPIMATMVLFYAAGIWSNWFTPFIYFDTKDKWPVALYLRQIIYGSQSTNEISAGFDNVGSIAASVKSASMVLMALPIICVYPFIQKYFVQGMMLGSVKG</sequence>
<keyword evidence="5 7" id="KW-1133">Transmembrane helix</keyword>
<dbReference type="SUPFAM" id="SSF161098">
    <property type="entry name" value="MetI-like"/>
    <property type="match status" value="1"/>
</dbReference>
<evidence type="ECO:0000256" key="4">
    <source>
        <dbReference type="ARBA" id="ARBA00022692"/>
    </source>
</evidence>
<keyword evidence="3" id="KW-1003">Cell membrane</keyword>
<dbReference type="PANTHER" id="PTHR43744:SF9">
    <property type="entry name" value="POLYGALACTURONAN_RHAMNOGALACTURONAN TRANSPORT SYSTEM PERMEASE PROTEIN YTCP"/>
    <property type="match status" value="1"/>
</dbReference>
<dbReference type="InterPro" id="IPR035906">
    <property type="entry name" value="MetI-like_sf"/>
</dbReference>
<gene>
    <name evidence="9" type="ORF">H0486_13670</name>
</gene>
<dbReference type="GO" id="GO:0005886">
    <property type="term" value="C:plasma membrane"/>
    <property type="evidence" value="ECO:0007669"/>
    <property type="project" value="UniProtKB-SubCell"/>
</dbReference>
<dbReference type="CDD" id="cd06261">
    <property type="entry name" value="TM_PBP2"/>
    <property type="match status" value="1"/>
</dbReference>
<evidence type="ECO:0000256" key="6">
    <source>
        <dbReference type="ARBA" id="ARBA00023136"/>
    </source>
</evidence>
<proteinExistence type="inferred from homology"/>
<dbReference type="PANTHER" id="PTHR43744">
    <property type="entry name" value="ABC TRANSPORTER PERMEASE PROTEIN MG189-RELATED-RELATED"/>
    <property type="match status" value="1"/>
</dbReference>
<dbReference type="InterPro" id="IPR000515">
    <property type="entry name" value="MetI-like"/>
</dbReference>
<organism evidence="9 10">
    <name type="scientific">Variimorphobacter saccharofermentans</name>
    <dbReference type="NCBI Taxonomy" id="2755051"/>
    <lineage>
        <taxon>Bacteria</taxon>
        <taxon>Bacillati</taxon>
        <taxon>Bacillota</taxon>
        <taxon>Clostridia</taxon>
        <taxon>Lachnospirales</taxon>
        <taxon>Lachnospiraceae</taxon>
        <taxon>Variimorphobacter</taxon>
    </lineage>
</organism>
<dbReference type="RefSeq" id="WP_228353535.1">
    <property type="nucleotide sequence ID" value="NZ_JACEGA010000001.1"/>
</dbReference>
<evidence type="ECO:0000313" key="10">
    <source>
        <dbReference type="Proteomes" id="UP000574276"/>
    </source>
</evidence>
<feature type="transmembrane region" description="Helical" evidence="7">
    <location>
        <begin position="193"/>
        <end position="216"/>
    </location>
</feature>
<dbReference type="AlphaFoldDB" id="A0A839K1Y7"/>
<evidence type="ECO:0000256" key="3">
    <source>
        <dbReference type="ARBA" id="ARBA00022475"/>
    </source>
</evidence>
<dbReference type="PROSITE" id="PS50928">
    <property type="entry name" value="ABC_TM1"/>
    <property type="match status" value="1"/>
</dbReference>
<evidence type="ECO:0000313" key="9">
    <source>
        <dbReference type="EMBL" id="MBB2183923.1"/>
    </source>
</evidence>
<dbReference type="Pfam" id="PF00528">
    <property type="entry name" value="BPD_transp_1"/>
    <property type="match status" value="1"/>
</dbReference>
<feature type="transmembrane region" description="Helical" evidence="7">
    <location>
        <begin position="12"/>
        <end position="34"/>
    </location>
</feature>
<protein>
    <submittedName>
        <fullName evidence="9">Carbohydrate ABC transporter permease</fullName>
    </submittedName>
</protein>
<feature type="transmembrane region" description="Helical" evidence="7">
    <location>
        <begin position="139"/>
        <end position="155"/>
    </location>
</feature>
<comment type="subcellular location">
    <subcellularLocation>
        <location evidence="1 7">Cell membrane</location>
        <topology evidence="1 7">Multi-pass membrane protein</topology>
    </subcellularLocation>
</comment>
<feature type="domain" description="ABC transmembrane type-1" evidence="8">
    <location>
        <begin position="73"/>
        <end position="274"/>
    </location>
</feature>
<evidence type="ECO:0000256" key="7">
    <source>
        <dbReference type="RuleBase" id="RU363032"/>
    </source>
</evidence>
<keyword evidence="4 7" id="KW-0812">Transmembrane</keyword>
<evidence type="ECO:0000256" key="1">
    <source>
        <dbReference type="ARBA" id="ARBA00004651"/>
    </source>
</evidence>
<feature type="transmembrane region" description="Helical" evidence="7">
    <location>
        <begin position="77"/>
        <end position="96"/>
    </location>
</feature>
<comment type="caution">
    <text evidence="9">The sequence shown here is derived from an EMBL/GenBank/DDBJ whole genome shotgun (WGS) entry which is preliminary data.</text>
</comment>
<accession>A0A839K1Y7</accession>
<evidence type="ECO:0000256" key="5">
    <source>
        <dbReference type="ARBA" id="ARBA00022989"/>
    </source>
</evidence>
<keyword evidence="6 7" id="KW-0472">Membrane</keyword>
<dbReference type="Gene3D" id="1.10.3720.10">
    <property type="entry name" value="MetI-like"/>
    <property type="match status" value="1"/>
</dbReference>
<evidence type="ECO:0000256" key="2">
    <source>
        <dbReference type="ARBA" id="ARBA00022448"/>
    </source>
</evidence>
<name>A0A839K1Y7_9FIRM</name>